<keyword evidence="12" id="KW-1185">Reference proteome</keyword>
<evidence type="ECO:0000256" key="3">
    <source>
        <dbReference type="ARBA" id="ARBA00022603"/>
    </source>
</evidence>
<keyword evidence="3 9" id="KW-0489">Methyltransferase</keyword>
<dbReference type="InterPro" id="IPR030390">
    <property type="entry name" value="MeTrfase_TrmA_AS"/>
</dbReference>
<dbReference type="PROSITE" id="PS01230">
    <property type="entry name" value="TRMA_1"/>
    <property type="match status" value="1"/>
</dbReference>
<proteinExistence type="inferred from homology"/>
<evidence type="ECO:0000313" key="12">
    <source>
        <dbReference type="Proteomes" id="UP001597277"/>
    </source>
</evidence>
<dbReference type="CDD" id="cd02440">
    <property type="entry name" value="AdoMet_MTases"/>
    <property type="match status" value="1"/>
</dbReference>
<dbReference type="InterPro" id="IPR010280">
    <property type="entry name" value="U5_MeTrfase_fam"/>
</dbReference>
<dbReference type="Pfam" id="PF05958">
    <property type="entry name" value="tRNA_U5-meth_tr"/>
    <property type="match status" value="1"/>
</dbReference>
<dbReference type="NCBIfam" id="TIGR02085">
    <property type="entry name" value="meth_trns_rumB"/>
    <property type="match status" value="1"/>
</dbReference>
<protein>
    <submittedName>
        <fullName evidence="11">23S rRNA (Uracil(747)-C(5))-methyltransferase RlmC</fullName>
    </submittedName>
</protein>
<feature type="active site" description="Nucleophile" evidence="9">
    <location>
        <position position="332"/>
    </location>
</feature>
<gene>
    <name evidence="11" type="primary">rlmC</name>
    <name evidence="11" type="ORF">ACFSE6_08530</name>
</gene>
<dbReference type="EMBL" id="JBHUEE010000004">
    <property type="protein sequence ID" value="MFD1717877.1"/>
    <property type="molecule type" value="Genomic_DNA"/>
</dbReference>
<evidence type="ECO:0000256" key="10">
    <source>
        <dbReference type="PROSITE-ProRule" id="PRU10015"/>
    </source>
</evidence>
<dbReference type="PROSITE" id="PS01231">
    <property type="entry name" value="TRMA_2"/>
    <property type="match status" value="1"/>
</dbReference>
<comment type="similarity">
    <text evidence="9">Belongs to the class I-like SAM-binding methyltransferase superfamily. RNA M5U methyltransferase family.</text>
</comment>
<name>A0ABW4L4N0_9MICO</name>
<feature type="binding site" evidence="9">
    <location>
        <position position="305"/>
    </location>
    <ligand>
        <name>S-adenosyl-L-methionine</name>
        <dbReference type="ChEBI" id="CHEBI:59789"/>
    </ligand>
</feature>
<evidence type="ECO:0000256" key="9">
    <source>
        <dbReference type="PROSITE-ProRule" id="PRU01024"/>
    </source>
</evidence>
<keyword evidence="1" id="KW-0004">4Fe-4S</keyword>
<keyword evidence="8" id="KW-0411">Iron-sulfur</keyword>
<dbReference type="RefSeq" id="WP_388005057.1">
    <property type="nucleotide sequence ID" value="NZ_JBHUEE010000004.1"/>
</dbReference>
<comment type="caution">
    <text evidence="11">The sequence shown here is derived from an EMBL/GenBank/DDBJ whole genome shotgun (WGS) entry which is preliminary data.</text>
</comment>
<evidence type="ECO:0000256" key="2">
    <source>
        <dbReference type="ARBA" id="ARBA00022552"/>
    </source>
</evidence>
<evidence type="ECO:0000256" key="7">
    <source>
        <dbReference type="ARBA" id="ARBA00023004"/>
    </source>
</evidence>
<dbReference type="Proteomes" id="UP001597277">
    <property type="component" value="Unassembled WGS sequence"/>
</dbReference>
<dbReference type="PANTHER" id="PTHR11061:SF30">
    <property type="entry name" value="TRNA (URACIL(54)-C(5))-METHYLTRANSFERASE"/>
    <property type="match status" value="1"/>
</dbReference>
<dbReference type="InterPro" id="IPR030391">
    <property type="entry name" value="MeTrfase_TrmA_CS"/>
</dbReference>
<dbReference type="NCBIfam" id="NF002909">
    <property type="entry name" value="PRK03522.2-1"/>
    <property type="match status" value="1"/>
</dbReference>
<evidence type="ECO:0000256" key="6">
    <source>
        <dbReference type="ARBA" id="ARBA00022723"/>
    </source>
</evidence>
<keyword evidence="7" id="KW-0408">Iron</keyword>
<feature type="active site" evidence="10">
    <location>
        <position position="332"/>
    </location>
</feature>
<dbReference type="InterPro" id="IPR029063">
    <property type="entry name" value="SAM-dependent_MTases_sf"/>
</dbReference>
<accession>A0ABW4L4N0</accession>
<sequence>MQCAYFDAAACRSCTLMGMAYAEQLAEKQRHCADLLAGHDVEWLAPVAGPETGYRNKAKMVVGGSVDAPTLGILDADGRGVDLRECGVTGDAVRTAMPTLAAFISRAMLTPYDVPARRGELKYLLVTESATGELMLRFVLRTDEAVPRIRKHLAWLHSQLPQLAVVTANLQPEHKAVLEGACEIELTESVSMRMPAGDLTLRLLPQSFFQTNTSVATALYRQARTWIEELAPRTVWDLYCGVGGFALHAAGPGRQVTGVEVSPAAVDGAEAARDEAGISGVEFLVGDATEFAESAATAPDAVIVNPPRRGIGPRLGAWLEASSARHLVYSSCQASTLAKDLAAMPSWRVRRARVLDMFPQTRHYEVITLLERTAPSTGR</sequence>
<keyword evidence="4 9" id="KW-0808">Transferase</keyword>
<keyword evidence="2" id="KW-0698">rRNA processing</keyword>
<evidence type="ECO:0000256" key="1">
    <source>
        <dbReference type="ARBA" id="ARBA00022485"/>
    </source>
</evidence>
<feature type="binding site" evidence="9">
    <location>
        <position position="210"/>
    </location>
    <ligand>
        <name>S-adenosyl-L-methionine</name>
        <dbReference type="ChEBI" id="CHEBI:59789"/>
    </ligand>
</feature>
<organism evidence="11 12">
    <name type="scientific">Georgenia deserti</name>
    <dbReference type="NCBI Taxonomy" id="2093781"/>
    <lineage>
        <taxon>Bacteria</taxon>
        <taxon>Bacillati</taxon>
        <taxon>Actinomycetota</taxon>
        <taxon>Actinomycetes</taxon>
        <taxon>Micrococcales</taxon>
        <taxon>Bogoriellaceae</taxon>
        <taxon>Georgenia</taxon>
    </lineage>
</organism>
<evidence type="ECO:0000313" key="11">
    <source>
        <dbReference type="EMBL" id="MFD1717877.1"/>
    </source>
</evidence>
<feature type="binding site" evidence="9">
    <location>
        <position position="239"/>
    </location>
    <ligand>
        <name>S-adenosyl-L-methionine</name>
        <dbReference type="ChEBI" id="CHEBI:59789"/>
    </ligand>
</feature>
<keyword evidence="5 9" id="KW-0949">S-adenosyl-L-methionine</keyword>
<feature type="binding site" evidence="9">
    <location>
        <position position="260"/>
    </location>
    <ligand>
        <name>S-adenosyl-L-methionine</name>
        <dbReference type="ChEBI" id="CHEBI:59789"/>
    </ligand>
</feature>
<evidence type="ECO:0000256" key="4">
    <source>
        <dbReference type="ARBA" id="ARBA00022679"/>
    </source>
</evidence>
<evidence type="ECO:0000256" key="5">
    <source>
        <dbReference type="ARBA" id="ARBA00022691"/>
    </source>
</evidence>
<reference evidence="12" key="1">
    <citation type="journal article" date="2019" name="Int. J. Syst. Evol. Microbiol.">
        <title>The Global Catalogue of Microorganisms (GCM) 10K type strain sequencing project: providing services to taxonomists for standard genome sequencing and annotation.</title>
        <authorList>
            <consortium name="The Broad Institute Genomics Platform"/>
            <consortium name="The Broad Institute Genome Sequencing Center for Infectious Disease"/>
            <person name="Wu L."/>
            <person name="Ma J."/>
        </authorList>
    </citation>
    <scope>NUCLEOTIDE SEQUENCE [LARGE SCALE GENOMIC DNA]</scope>
    <source>
        <strain evidence="12">JCM 17130</strain>
    </source>
</reference>
<dbReference type="Gene3D" id="3.40.50.150">
    <property type="entry name" value="Vaccinia Virus protein VP39"/>
    <property type="match status" value="1"/>
</dbReference>
<dbReference type="Gene3D" id="2.40.50.1070">
    <property type="match status" value="1"/>
</dbReference>
<evidence type="ECO:0000256" key="8">
    <source>
        <dbReference type="ARBA" id="ARBA00023014"/>
    </source>
</evidence>
<dbReference type="PANTHER" id="PTHR11061">
    <property type="entry name" value="RNA M5U METHYLTRANSFERASE"/>
    <property type="match status" value="1"/>
</dbReference>
<dbReference type="InterPro" id="IPR011825">
    <property type="entry name" value="23SrRNA_MeTrfase_RlmC"/>
</dbReference>
<dbReference type="PROSITE" id="PS51687">
    <property type="entry name" value="SAM_MT_RNA_M5U"/>
    <property type="match status" value="1"/>
</dbReference>
<dbReference type="SUPFAM" id="SSF53335">
    <property type="entry name" value="S-adenosyl-L-methionine-dependent methyltransferases"/>
    <property type="match status" value="1"/>
</dbReference>
<keyword evidence="6" id="KW-0479">Metal-binding</keyword>